<comment type="caution">
    <text evidence="9">Lacks conserved residue(s) required for the propagation of feature annotation.</text>
</comment>
<evidence type="ECO:0000256" key="1">
    <source>
        <dbReference type="ARBA" id="ARBA00005594"/>
    </source>
</evidence>
<comment type="catalytic activity">
    <reaction evidence="8 9">
        <text>tRNA(Leu) + L-leucine + ATP = L-leucyl-tRNA(Leu) + AMP + diphosphate</text>
        <dbReference type="Rhea" id="RHEA:11688"/>
        <dbReference type="Rhea" id="RHEA-COMP:9613"/>
        <dbReference type="Rhea" id="RHEA-COMP:9622"/>
        <dbReference type="ChEBI" id="CHEBI:30616"/>
        <dbReference type="ChEBI" id="CHEBI:33019"/>
        <dbReference type="ChEBI" id="CHEBI:57427"/>
        <dbReference type="ChEBI" id="CHEBI:78442"/>
        <dbReference type="ChEBI" id="CHEBI:78494"/>
        <dbReference type="ChEBI" id="CHEBI:456215"/>
        <dbReference type="EC" id="6.1.1.4"/>
    </reaction>
</comment>
<dbReference type="CDD" id="cd07958">
    <property type="entry name" value="Anticodon_Ia_Leu_BEm"/>
    <property type="match status" value="1"/>
</dbReference>
<comment type="subcellular location">
    <subcellularLocation>
        <location evidence="9">Cytoplasm</location>
    </subcellularLocation>
</comment>
<keyword evidence="5 9" id="KW-0067">ATP-binding</keyword>
<dbReference type="FunFam" id="1.10.730.10:FF:000012">
    <property type="entry name" value="Leucine--tRNA ligase"/>
    <property type="match status" value="1"/>
</dbReference>
<dbReference type="InterPro" id="IPR009008">
    <property type="entry name" value="Val/Leu/Ile-tRNA-synth_edit"/>
</dbReference>
<dbReference type="SUPFAM" id="SSF52374">
    <property type="entry name" value="Nucleotidylyl transferase"/>
    <property type="match status" value="1"/>
</dbReference>
<keyword evidence="3 9" id="KW-0436">Ligase</keyword>
<dbReference type="InterPro" id="IPR009080">
    <property type="entry name" value="tRNAsynth_Ia_anticodon-bd"/>
</dbReference>
<dbReference type="Proteomes" id="UP000198979">
    <property type="component" value="Unassembled WGS sequence"/>
</dbReference>
<dbReference type="OrthoDB" id="9810365at2"/>
<reference evidence="16" key="1">
    <citation type="submission" date="2016-10" db="EMBL/GenBank/DDBJ databases">
        <authorList>
            <person name="Varghese N."/>
            <person name="Submissions S."/>
        </authorList>
    </citation>
    <scope>NUCLEOTIDE SEQUENCE [LARGE SCALE GENOMIC DNA]</scope>
    <source>
        <strain evidence="16">K1</strain>
    </source>
</reference>
<keyword evidence="7 9" id="KW-0030">Aminoacyl-tRNA synthetase</keyword>
<dbReference type="GO" id="GO:0006429">
    <property type="term" value="P:leucyl-tRNA aminoacylation"/>
    <property type="evidence" value="ECO:0007669"/>
    <property type="project" value="UniProtKB-UniRule"/>
</dbReference>
<dbReference type="SUPFAM" id="SSF47323">
    <property type="entry name" value="Anticodon-binding domain of a subclass of class I aminoacyl-tRNA synthetases"/>
    <property type="match status" value="1"/>
</dbReference>
<evidence type="ECO:0000256" key="8">
    <source>
        <dbReference type="ARBA" id="ARBA00047469"/>
    </source>
</evidence>
<dbReference type="PRINTS" id="PR00985">
    <property type="entry name" value="TRNASYNTHLEU"/>
</dbReference>
<dbReference type="Gene3D" id="3.40.50.620">
    <property type="entry name" value="HUPs"/>
    <property type="match status" value="2"/>
</dbReference>
<evidence type="ECO:0000259" key="13">
    <source>
        <dbReference type="Pfam" id="PF09334"/>
    </source>
</evidence>
<evidence type="ECO:0000256" key="7">
    <source>
        <dbReference type="ARBA" id="ARBA00023146"/>
    </source>
</evidence>
<evidence type="ECO:0000256" key="9">
    <source>
        <dbReference type="HAMAP-Rule" id="MF_00049"/>
    </source>
</evidence>
<feature type="domain" description="Aminoacyl-tRNA synthetase class Ia" evidence="11">
    <location>
        <begin position="412"/>
        <end position="604"/>
    </location>
</feature>
<gene>
    <name evidence="9" type="primary">leuS</name>
    <name evidence="15" type="ORF">SAMN05216169_100362</name>
</gene>
<dbReference type="Gene3D" id="3.10.20.590">
    <property type="match status" value="1"/>
</dbReference>
<accession>A0A1I0SLN7</accession>
<dbReference type="EC" id="6.1.1.4" evidence="9"/>
<feature type="domain" description="Leucyl-tRNA synthetase editing" evidence="14">
    <location>
        <begin position="219"/>
        <end position="399"/>
    </location>
</feature>
<sequence length="805" mass="92455">MSFNHREIEKKWQKYWEENKTFQTTEDEGKRKFYALDMFPYPSGAGLHVGHPEGYTATDILARMKRMQGYNVLHPMGWDAFGLPAEQYALDTGNDPAEFTEKNINNFRRQIKSLGFSYDWDREVNTTDPNYYKWTQWIFLKLYEKGLAYMDEVPVNWCPALGTVLANEEVIDGKSERGGHPVIRKPMKQWMLRITAYADRLLEDLEELDWPESIKEMQRNWIGRSEGANIHFQVDGHDETFTVFTTRPDTLFGATYAVLAPEHPLVEKITTPEQKEAVEAYLKQIQSKSDLERTDLAKEKTGVFTGAYAINPANGEKLPIWIADYVLMSYGTGAIMAVPAHDERDYEFAKKFNLPIRQVVAGGDISKEAYTGDGEHVNSDFLNGLNKEEATKKMIEWLEANGKGEKKVSYRLRDWLFSRQRYWGEPIPIIHWEDGTMTPVPEEELPLVLPKTDEIKPSGTGESPLANIEEWVNVVDPKTGKKGRRETNTMPQWAGSCWYYLRYIDPHNEKQLADPKKLEKWLPVDIYIGGAEHAVLHLLYARFWHKFLYDIGVVPTKEPFQKLFNQGMILGENNEKMSKSKGNVVNPDDIVESHGADTLRLYEMFMGPLEASIAWSTKGLDGARRFLDRVWRLFVEENGQLNPKIVDNPETDTLERVYHQTVKKVTEDYEALRFNTAISQLMVFINEAYKAPVLPKAYMEGFVKLLSPVCPHIAEELWEKLGHSNTIAYEAWPAYDEAKLVEDEVEIVIQVNGKVRTKLHVPADATKEQLEQLAMEDEKIKEQIEGKTVRKVIAVPGKLVNIVAN</sequence>
<feature type="domain" description="Methionyl/Leucyl tRNA synthetase" evidence="13">
    <location>
        <begin position="39"/>
        <end position="170"/>
    </location>
</feature>
<keyword evidence="16" id="KW-1185">Reference proteome</keyword>
<dbReference type="EMBL" id="FOJQ01000003">
    <property type="protein sequence ID" value="SFA40347.1"/>
    <property type="molecule type" value="Genomic_DNA"/>
</dbReference>
<dbReference type="FunFam" id="3.40.50.620:FF:000077">
    <property type="entry name" value="Leucine--tRNA ligase"/>
    <property type="match status" value="1"/>
</dbReference>
<dbReference type="GO" id="GO:0005829">
    <property type="term" value="C:cytosol"/>
    <property type="evidence" value="ECO:0007669"/>
    <property type="project" value="TreeGrafter"/>
</dbReference>
<feature type="domain" description="Methionyl/Valyl/Leucyl/Isoleucyl-tRNA synthetase anticodon-binding" evidence="12">
    <location>
        <begin position="655"/>
        <end position="767"/>
    </location>
</feature>
<dbReference type="FunFam" id="3.90.740.10:FF:000017">
    <property type="entry name" value="Leucine--tRNA ligase"/>
    <property type="match status" value="1"/>
</dbReference>
<dbReference type="GO" id="GO:0004823">
    <property type="term" value="F:leucine-tRNA ligase activity"/>
    <property type="evidence" value="ECO:0007669"/>
    <property type="project" value="UniProtKB-UniRule"/>
</dbReference>
<evidence type="ECO:0000259" key="12">
    <source>
        <dbReference type="Pfam" id="PF08264"/>
    </source>
</evidence>
<dbReference type="PANTHER" id="PTHR43740:SF2">
    <property type="entry name" value="LEUCINE--TRNA LIGASE, MITOCHONDRIAL"/>
    <property type="match status" value="1"/>
</dbReference>
<evidence type="ECO:0000313" key="15">
    <source>
        <dbReference type="EMBL" id="SFA40347.1"/>
    </source>
</evidence>
<name>A0A1I0SLN7_9BACL</name>
<dbReference type="GO" id="GO:0002161">
    <property type="term" value="F:aminoacyl-tRNA deacylase activity"/>
    <property type="evidence" value="ECO:0007669"/>
    <property type="project" value="InterPro"/>
</dbReference>
<feature type="binding site" evidence="9">
    <location>
        <position position="579"/>
    </location>
    <ligand>
        <name>ATP</name>
        <dbReference type="ChEBI" id="CHEBI:30616"/>
    </ligand>
</feature>
<evidence type="ECO:0000259" key="14">
    <source>
        <dbReference type="Pfam" id="PF13603"/>
    </source>
</evidence>
<dbReference type="InterPro" id="IPR025709">
    <property type="entry name" value="Leu_tRNA-synth_edit"/>
</dbReference>
<organism evidence="15 16">
    <name type="scientific">Anoxybacillus pushchinoensis</name>
    <dbReference type="NCBI Taxonomy" id="150248"/>
    <lineage>
        <taxon>Bacteria</taxon>
        <taxon>Bacillati</taxon>
        <taxon>Bacillota</taxon>
        <taxon>Bacilli</taxon>
        <taxon>Bacillales</taxon>
        <taxon>Anoxybacillaceae</taxon>
        <taxon>Anoxybacillus</taxon>
    </lineage>
</organism>
<evidence type="ECO:0000259" key="11">
    <source>
        <dbReference type="Pfam" id="PF00133"/>
    </source>
</evidence>
<evidence type="ECO:0000256" key="2">
    <source>
        <dbReference type="ARBA" id="ARBA00022490"/>
    </source>
</evidence>
<dbReference type="AlphaFoldDB" id="A0A1I0SLN7"/>
<evidence type="ECO:0000256" key="3">
    <source>
        <dbReference type="ARBA" id="ARBA00022598"/>
    </source>
</evidence>
<dbReference type="HAMAP" id="MF_00049_B">
    <property type="entry name" value="Leu_tRNA_synth_B"/>
    <property type="match status" value="1"/>
</dbReference>
<dbReference type="Pfam" id="PF08264">
    <property type="entry name" value="Anticodon_1"/>
    <property type="match status" value="1"/>
</dbReference>
<evidence type="ECO:0000256" key="6">
    <source>
        <dbReference type="ARBA" id="ARBA00022917"/>
    </source>
</evidence>
<evidence type="ECO:0000256" key="10">
    <source>
        <dbReference type="RuleBase" id="RU363035"/>
    </source>
</evidence>
<dbReference type="PROSITE" id="PS00178">
    <property type="entry name" value="AA_TRNA_LIGASE_I"/>
    <property type="match status" value="1"/>
</dbReference>
<evidence type="ECO:0000313" key="16">
    <source>
        <dbReference type="Proteomes" id="UP000198979"/>
    </source>
</evidence>
<dbReference type="STRING" id="150248.SAMN05216169_100362"/>
<dbReference type="InterPro" id="IPR014729">
    <property type="entry name" value="Rossmann-like_a/b/a_fold"/>
</dbReference>
<dbReference type="PANTHER" id="PTHR43740">
    <property type="entry name" value="LEUCYL-TRNA SYNTHETASE"/>
    <property type="match status" value="1"/>
</dbReference>
<dbReference type="InterPro" id="IPR002302">
    <property type="entry name" value="Leu-tRNA-ligase"/>
</dbReference>
<feature type="short sequence motif" description="'KMSKS' region" evidence="9">
    <location>
        <begin position="576"/>
        <end position="580"/>
    </location>
</feature>
<proteinExistence type="inferred from homology"/>
<dbReference type="FunFam" id="1.10.730.10:FF:000011">
    <property type="entry name" value="Leucine--tRNA ligase chloroplastic/mitochondrial"/>
    <property type="match status" value="1"/>
</dbReference>
<keyword evidence="6 9" id="KW-0648">Protein biosynthesis</keyword>
<evidence type="ECO:0000256" key="5">
    <source>
        <dbReference type="ARBA" id="ARBA00022840"/>
    </source>
</evidence>
<dbReference type="Pfam" id="PF13603">
    <property type="entry name" value="tRNA-synt_1_2"/>
    <property type="match status" value="1"/>
</dbReference>
<keyword evidence="4 9" id="KW-0547">Nucleotide-binding</keyword>
<dbReference type="InterPro" id="IPR002300">
    <property type="entry name" value="aa-tRNA-synth_Ia"/>
</dbReference>
<dbReference type="SUPFAM" id="SSF50677">
    <property type="entry name" value="ValRS/IleRS/LeuRS editing domain"/>
    <property type="match status" value="1"/>
</dbReference>
<protein>
    <recommendedName>
        <fullName evidence="9">Leucine--tRNA ligase</fullName>
        <ecNumber evidence="9">6.1.1.4</ecNumber>
    </recommendedName>
    <alternativeName>
        <fullName evidence="9">Leucyl-tRNA synthetase</fullName>
        <shortName evidence="9">LeuRS</shortName>
    </alternativeName>
</protein>
<dbReference type="FunFam" id="3.10.20.590:FF:000001">
    <property type="entry name" value="Leucine--tRNA ligase"/>
    <property type="match status" value="1"/>
</dbReference>
<dbReference type="CDD" id="cd00812">
    <property type="entry name" value="LeuRS_core"/>
    <property type="match status" value="1"/>
</dbReference>
<dbReference type="InterPro" id="IPR013155">
    <property type="entry name" value="M/V/L/I-tRNA-synth_anticd-bd"/>
</dbReference>
<dbReference type="Pfam" id="PF09334">
    <property type="entry name" value="tRNA-synt_1g"/>
    <property type="match status" value="1"/>
</dbReference>
<dbReference type="Gene3D" id="1.10.730.10">
    <property type="entry name" value="Isoleucyl-tRNA Synthetase, Domain 1"/>
    <property type="match status" value="1"/>
</dbReference>
<dbReference type="GO" id="GO:0005524">
    <property type="term" value="F:ATP binding"/>
    <property type="evidence" value="ECO:0007669"/>
    <property type="project" value="UniProtKB-UniRule"/>
</dbReference>
<dbReference type="RefSeq" id="WP_091700253.1">
    <property type="nucleotide sequence ID" value="NZ_FOJQ01000003.1"/>
</dbReference>
<dbReference type="NCBIfam" id="TIGR00396">
    <property type="entry name" value="leuS_bact"/>
    <property type="match status" value="1"/>
</dbReference>
<dbReference type="FunFam" id="3.40.50.620:FF:000056">
    <property type="entry name" value="Leucine--tRNA ligase"/>
    <property type="match status" value="1"/>
</dbReference>
<dbReference type="InterPro" id="IPR015413">
    <property type="entry name" value="Methionyl/Leucyl_tRNA_Synth"/>
</dbReference>
<dbReference type="InterPro" id="IPR001412">
    <property type="entry name" value="aa-tRNA-synth_I_CS"/>
</dbReference>
<evidence type="ECO:0000256" key="4">
    <source>
        <dbReference type="ARBA" id="ARBA00022741"/>
    </source>
</evidence>
<dbReference type="Pfam" id="PF00133">
    <property type="entry name" value="tRNA-synt_1"/>
    <property type="match status" value="1"/>
</dbReference>
<keyword evidence="2 9" id="KW-0963">Cytoplasm</keyword>
<comment type="similarity">
    <text evidence="1 9 10">Belongs to the class-I aminoacyl-tRNA synthetase family.</text>
</comment>